<reference evidence="1" key="1">
    <citation type="submission" date="2022-08" db="UniProtKB">
        <authorList>
            <consortium name="EnsemblMetazoa"/>
        </authorList>
    </citation>
    <scope>IDENTIFICATION</scope>
    <source>
        <strain evidence="1">05x7-T-G4-1.051#20</strain>
    </source>
</reference>
<evidence type="ECO:0000313" key="2">
    <source>
        <dbReference type="Proteomes" id="UP000005408"/>
    </source>
</evidence>
<accession>A0A8W8N703</accession>
<name>A0A8W8N703_MAGGI</name>
<dbReference type="EnsemblMetazoa" id="G4122.1">
    <property type="protein sequence ID" value="G4122.1:cds"/>
    <property type="gene ID" value="G4122"/>
</dbReference>
<keyword evidence="2" id="KW-1185">Reference proteome</keyword>
<protein>
    <submittedName>
        <fullName evidence="1">Uncharacterized protein</fullName>
    </submittedName>
</protein>
<organism evidence="1 2">
    <name type="scientific">Magallana gigas</name>
    <name type="common">Pacific oyster</name>
    <name type="synonym">Crassostrea gigas</name>
    <dbReference type="NCBI Taxonomy" id="29159"/>
    <lineage>
        <taxon>Eukaryota</taxon>
        <taxon>Metazoa</taxon>
        <taxon>Spiralia</taxon>
        <taxon>Lophotrochozoa</taxon>
        <taxon>Mollusca</taxon>
        <taxon>Bivalvia</taxon>
        <taxon>Autobranchia</taxon>
        <taxon>Pteriomorphia</taxon>
        <taxon>Ostreida</taxon>
        <taxon>Ostreoidea</taxon>
        <taxon>Ostreidae</taxon>
        <taxon>Magallana</taxon>
    </lineage>
</organism>
<evidence type="ECO:0000313" key="1">
    <source>
        <dbReference type="EnsemblMetazoa" id="G4122.1:cds"/>
    </source>
</evidence>
<sequence length="74" mass="8221">MAKPLTDEAKRLKQWRVPHLLVGVGTGVIRVLRSVATHNDYTYLTTLTVLNLIAEELSNRTCADDINDCLGNLV</sequence>
<dbReference type="AlphaFoldDB" id="A0A8W8N703"/>
<proteinExistence type="predicted"/>
<dbReference type="Proteomes" id="UP000005408">
    <property type="component" value="Unassembled WGS sequence"/>
</dbReference>